<keyword evidence="3" id="KW-0547">Nucleotide-binding</keyword>
<dbReference type="FunFam" id="1.10.10.10:FF:000322">
    <property type="entry name" value="Probable disease resistance protein At1g63360"/>
    <property type="match status" value="1"/>
</dbReference>
<dbReference type="Gene3D" id="1.10.8.430">
    <property type="entry name" value="Helical domain of apoptotic protease-activating factors"/>
    <property type="match status" value="1"/>
</dbReference>
<dbReference type="PANTHER" id="PTHR36766:SF70">
    <property type="entry name" value="DISEASE RESISTANCE PROTEIN RGA4"/>
    <property type="match status" value="1"/>
</dbReference>
<dbReference type="PANTHER" id="PTHR36766">
    <property type="entry name" value="PLANT BROAD-SPECTRUM MILDEW RESISTANCE PROTEIN RPW8"/>
    <property type="match status" value="1"/>
</dbReference>
<dbReference type="InterPro" id="IPR036388">
    <property type="entry name" value="WH-like_DNA-bd_sf"/>
</dbReference>
<evidence type="ECO:0000313" key="11">
    <source>
        <dbReference type="Proteomes" id="UP001054252"/>
    </source>
</evidence>
<dbReference type="AlphaFoldDB" id="A0AAV5LQM6"/>
<feature type="domain" description="R13L1/DRL21-like LRR repeat region" evidence="9">
    <location>
        <begin position="627"/>
        <end position="760"/>
    </location>
</feature>
<organism evidence="10 11">
    <name type="scientific">Rubroshorea leprosula</name>
    <dbReference type="NCBI Taxonomy" id="152421"/>
    <lineage>
        <taxon>Eukaryota</taxon>
        <taxon>Viridiplantae</taxon>
        <taxon>Streptophyta</taxon>
        <taxon>Embryophyta</taxon>
        <taxon>Tracheophyta</taxon>
        <taxon>Spermatophyta</taxon>
        <taxon>Magnoliopsida</taxon>
        <taxon>eudicotyledons</taxon>
        <taxon>Gunneridae</taxon>
        <taxon>Pentapetalae</taxon>
        <taxon>rosids</taxon>
        <taxon>malvids</taxon>
        <taxon>Malvales</taxon>
        <taxon>Dipterocarpaceae</taxon>
        <taxon>Rubroshorea</taxon>
    </lineage>
</organism>
<accession>A0AAV5LQM6</accession>
<dbReference type="InterPro" id="IPR032675">
    <property type="entry name" value="LRR_dom_sf"/>
</dbReference>
<dbReference type="InterPro" id="IPR027417">
    <property type="entry name" value="P-loop_NTPase"/>
</dbReference>
<feature type="domain" description="NB-ARC" evidence="6">
    <location>
        <begin position="172"/>
        <end position="349"/>
    </location>
</feature>
<feature type="domain" description="Disease resistance N-terminal" evidence="7">
    <location>
        <begin position="9"/>
        <end position="99"/>
    </location>
</feature>
<dbReference type="CDD" id="cd14798">
    <property type="entry name" value="RX-CC_like"/>
    <property type="match status" value="1"/>
</dbReference>
<feature type="domain" description="Disease resistance protein winged helix" evidence="8">
    <location>
        <begin position="433"/>
        <end position="506"/>
    </location>
</feature>
<proteinExistence type="predicted"/>
<comment type="caution">
    <text evidence="10">The sequence shown here is derived from an EMBL/GenBank/DDBJ whole genome shotgun (WGS) entry which is preliminary data.</text>
</comment>
<evidence type="ECO:0000313" key="10">
    <source>
        <dbReference type="EMBL" id="GKV38787.1"/>
    </source>
</evidence>
<keyword evidence="4" id="KW-0611">Plant defense</keyword>
<evidence type="ECO:0000256" key="3">
    <source>
        <dbReference type="ARBA" id="ARBA00022741"/>
    </source>
</evidence>
<keyword evidence="1" id="KW-0433">Leucine-rich repeat</keyword>
<dbReference type="InterPro" id="IPR058922">
    <property type="entry name" value="WHD_DRP"/>
</dbReference>
<sequence length="936" mass="106122">MDVPVLTPIVDFTIKKLISAIGEQINLAVSFKKELTRLKDRLTMIRALLQRAGEREVTDPAVKLWLERLRDVASDADDVLDEVAYENLKRKIEIQDHMRRKVSYFFSHSNPLIFQSKMAKKIKNIIAFVDDINKQAQGFGLQPIPVGLGVEHGRGNPQTSSFCDVSQVVGRDDEVSRIVELLIESTNQLPLCVISIIGMGGLGKTTLAQFVRNNVCIKNDFAKIMWVCVSENFDVERILKEMLESVTGSGCGNITNVDTVIQNIRNELAEKNYLLILDDVWNLERQKWEELRSRLLGIGNNSRSRIVVTTRDERVASTMGTFPEHKYHLKELEKDECLSIIKQRAFRNSSIPSDLEPIGREIAEKCGGVPLVANVIGGTLCNNRNIDDWLSIKNKMNALESQKEDGGILSILKLSFDRLPDPALKQCFVFCSIFPKDYVIQRKILIELWMAEGFIQSPEGSSKSMEDIGNEYFNDLLSYSLFQDVESDDELKDLTCKMHDLIHDLAQSVSNHEMIDLKRLRVLNLCGAIIEELSFHFDNMKSLRFLDISETGIEELPKSISKLYNLQTFRFMDCEFLEMPSEGIGDLINLRHIHFSDRDTMPANVGRLTSLQTLGSFYVGTRKGLKIEELGSLSRLKGSLMIENLELVKDKSEAKLAKLHEKAVDTLELWWKHNRSELEVEGNHDEEVLEGLQPHPNLQKLVIGCYGGKNLPSWILSSNELFSPNNFNLVELVIKDCRKLNSIAVINGLSSLKQLSISDCSELTSIADRAFEKMSLEKITIRRCQKLENLGATRLPLGLKELWIGGFSKETEESLDFSFIHYVHTSLERLGLGEWQKLTQLPHQIQHLTALREFKILRFEKLDALPEWLGNLSSLESLAIECCSNLECLPSAEAILHLTKLKKLRIRGCPGLSISCNKETGAEWPKISHIPYIDLQ</sequence>
<keyword evidence="11" id="KW-1185">Reference proteome</keyword>
<dbReference type="EMBL" id="BPVZ01000130">
    <property type="protein sequence ID" value="GKV38787.1"/>
    <property type="molecule type" value="Genomic_DNA"/>
</dbReference>
<dbReference type="InterPro" id="IPR041118">
    <property type="entry name" value="Rx_N"/>
</dbReference>
<gene>
    <name evidence="10" type="ORF">SLEP1_g46660</name>
</gene>
<protein>
    <recommendedName>
        <fullName evidence="12">Disease resistance protein RGA3</fullName>
    </recommendedName>
</protein>
<dbReference type="FunFam" id="3.40.50.300:FF:001091">
    <property type="entry name" value="Probable disease resistance protein At1g61300"/>
    <property type="match status" value="1"/>
</dbReference>
<dbReference type="GO" id="GO:0005524">
    <property type="term" value="F:ATP binding"/>
    <property type="evidence" value="ECO:0007669"/>
    <property type="project" value="UniProtKB-KW"/>
</dbReference>
<dbReference type="GO" id="GO:0006952">
    <property type="term" value="P:defense response"/>
    <property type="evidence" value="ECO:0007669"/>
    <property type="project" value="UniProtKB-KW"/>
</dbReference>
<dbReference type="SUPFAM" id="SSF52540">
    <property type="entry name" value="P-loop containing nucleoside triphosphate hydrolases"/>
    <property type="match status" value="1"/>
</dbReference>
<dbReference type="GO" id="GO:0043531">
    <property type="term" value="F:ADP binding"/>
    <property type="evidence" value="ECO:0007669"/>
    <property type="project" value="InterPro"/>
</dbReference>
<dbReference type="Gene3D" id="1.10.10.10">
    <property type="entry name" value="Winged helix-like DNA-binding domain superfamily/Winged helix DNA-binding domain"/>
    <property type="match status" value="1"/>
</dbReference>
<evidence type="ECO:0008006" key="12">
    <source>
        <dbReference type="Google" id="ProtNLM"/>
    </source>
</evidence>
<dbReference type="Gene3D" id="3.80.10.10">
    <property type="entry name" value="Ribonuclease Inhibitor"/>
    <property type="match status" value="2"/>
</dbReference>
<dbReference type="InterPro" id="IPR056789">
    <property type="entry name" value="LRR_R13L1-DRL21"/>
</dbReference>
<dbReference type="Pfam" id="PF00931">
    <property type="entry name" value="NB-ARC"/>
    <property type="match status" value="1"/>
</dbReference>
<name>A0AAV5LQM6_9ROSI</name>
<evidence type="ECO:0000259" key="9">
    <source>
        <dbReference type="Pfam" id="PF25019"/>
    </source>
</evidence>
<dbReference type="Gene3D" id="1.20.5.4130">
    <property type="match status" value="1"/>
</dbReference>
<dbReference type="PRINTS" id="PR00364">
    <property type="entry name" value="DISEASERSIST"/>
</dbReference>
<evidence type="ECO:0000256" key="4">
    <source>
        <dbReference type="ARBA" id="ARBA00022821"/>
    </source>
</evidence>
<keyword evidence="5" id="KW-0067">ATP-binding</keyword>
<dbReference type="InterPro" id="IPR042197">
    <property type="entry name" value="Apaf_helical"/>
</dbReference>
<dbReference type="Pfam" id="PF25019">
    <property type="entry name" value="LRR_R13L1-DRL21"/>
    <property type="match status" value="1"/>
</dbReference>
<dbReference type="Pfam" id="PF18052">
    <property type="entry name" value="Rx_N"/>
    <property type="match status" value="1"/>
</dbReference>
<evidence type="ECO:0000256" key="5">
    <source>
        <dbReference type="ARBA" id="ARBA00022840"/>
    </source>
</evidence>
<dbReference type="InterPro" id="IPR002182">
    <property type="entry name" value="NB-ARC"/>
</dbReference>
<dbReference type="Gene3D" id="3.40.50.300">
    <property type="entry name" value="P-loop containing nucleotide triphosphate hydrolases"/>
    <property type="match status" value="1"/>
</dbReference>
<dbReference type="Pfam" id="PF23559">
    <property type="entry name" value="WHD_DRP"/>
    <property type="match status" value="1"/>
</dbReference>
<evidence type="ECO:0000259" key="7">
    <source>
        <dbReference type="Pfam" id="PF18052"/>
    </source>
</evidence>
<evidence type="ECO:0000259" key="8">
    <source>
        <dbReference type="Pfam" id="PF23559"/>
    </source>
</evidence>
<evidence type="ECO:0000256" key="1">
    <source>
        <dbReference type="ARBA" id="ARBA00022614"/>
    </source>
</evidence>
<dbReference type="GO" id="GO:0051707">
    <property type="term" value="P:response to other organism"/>
    <property type="evidence" value="ECO:0007669"/>
    <property type="project" value="UniProtKB-ARBA"/>
</dbReference>
<dbReference type="InterPro" id="IPR038005">
    <property type="entry name" value="RX-like_CC"/>
</dbReference>
<keyword evidence="2" id="KW-0677">Repeat</keyword>
<dbReference type="Proteomes" id="UP001054252">
    <property type="component" value="Unassembled WGS sequence"/>
</dbReference>
<evidence type="ECO:0000259" key="6">
    <source>
        <dbReference type="Pfam" id="PF00931"/>
    </source>
</evidence>
<evidence type="ECO:0000256" key="2">
    <source>
        <dbReference type="ARBA" id="ARBA00022737"/>
    </source>
</evidence>
<dbReference type="SUPFAM" id="SSF52058">
    <property type="entry name" value="L domain-like"/>
    <property type="match status" value="1"/>
</dbReference>
<reference evidence="10 11" key="1">
    <citation type="journal article" date="2021" name="Commun. Biol.">
        <title>The genome of Shorea leprosula (Dipterocarpaceae) highlights the ecological relevance of drought in aseasonal tropical rainforests.</title>
        <authorList>
            <person name="Ng K.K.S."/>
            <person name="Kobayashi M.J."/>
            <person name="Fawcett J.A."/>
            <person name="Hatakeyama M."/>
            <person name="Paape T."/>
            <person name="Ng C.H."/>
            <person name="Ang C.C."/>
            <person name="Tnah L.H."/>
            <person name="Lee C.T."/>
            <person name="Nishiyama T."/>
            <person name="Sese J."/>
            <person name="O'Brien M.J."/>
            <person name="Copetti D."/>
            <person name="Mohd Noor M.I."/>
            <person name="Ong R.C."/>
            <person name="Putra M."/>
            <person name="Sireger I.Z."/>
            <person name="Indrioko S."/>
            <person name="Kosugi Y."/>
            <person name="Izuno A."/>
            <person name="Isagi Y."/>
            <person name="Lee S.L."/>
            <person name="Shimizu K.K."/>
        </authorList>
    </citation>
    <scope>NUCLEOTIDE SEQUENCE [LARGE SCALE GENOMIC DNA]</scope>
    <source>
        <strain evidence="10">214</strain>
    </source>
</reference>